<name>A0AAW1RQX2_9CHLO</name>
<dbReference type="PANTHER" id="PTHR33050:SF7">
    <property type="entry name" value="RIBONUCLEASE H"/>
    <property type="match status" value="1"/>
</dbReference>
<reference evidence="1 2" key="1">
    <citation type="journal article" date="2024" name="Nat. Commun.">
        <title>Phylogenomics reveals the evolutionary origins of lichenization in chlorophyte algae.</title>
        <authorList>
            <person name="Puginier C."/>
            <person name="Libourel C."/>
            <person name="Otte J."/>
            <person name="Skaloud P."/>
            <person name="Haon M."/>
            <person name="Grisel S."/>
            <person name="Petersen M."/>
            <person name="Berrin J.G."/>
            <person name="Delaux P.M."/>
            <person name="Dal Grande F."/>
            <person name="Keller J."/>
        </authorList>
    </citation>
    <scope>NUCLEOTIDE SEQUENCE [LARGE SCALE GENOMIC DNA]</scope>
    <source>
        <strain evidence="1 2">SAG 2145</strain>
    </source>
</reference>
<keyword evidence="2" id="KW-1185">Reference proteome</keyword>
<dbReference type="InterPro" id="IPR052055">
    <property type="entry name" value="Hepadnavirus_pol/RT"/>
</dbReference>
<dbReference type="EMBL" id="JALJOS010000008">
    <property type="protein sequence ID" value="KAK9835791.1"/>
    <property type="molecule type" value="Genomic_DNA"/>
</dbReference>
<comment type="caution">
    <text evidence="1">The sequence shown here is derived from an EMBL/GenBank/DDBJ whole genome shotgun (WGS) entry which is preliminary data.</text>
</comment>
<dbReference type="AlphaFoldDB" id="A0AAW1RQX2"/>
<dbReference type="PANTHER" id="PTHR33050">
    <property type="entry name" value="REVERSE TRANSCRIPTASE DOMAIN-CONTAINING PROTEIN"/>
    <property type="match status" value="1"/>
</dbReference>
<proteinExistence type="predicted"/>
<sequence length="155" mass="16961">MGEVYRPLRQHGEKLAFLIDDAMGAAGPKPRALFHALTWVMALTALGFHLSVEKCQLLPGLTGIFLGVLLDAMRGMTFVPADKLSYFLQQAEQLQQTPQVTARQLAKVAGLLVSFRPAVPMAPPYATGLFKAMMGSQGWDADMLPSELQACHYRT</sequence>
<gene>
    <name evidence="1" type="ORF">WJX74_008200</name>
</gene>
<dbReference type="Proteomes" id="UP001438707">
    <property type="component" value="Unassembled WGS sequence"/>
</dbReference>
<accession>A0AAW1RQX2</accession>
<protein>
    <submittedName>
        <fullName evidence="1">Uncharacterized protein</fullName>
    </submittedName>
</protein>
<evidence type="ECO:0000313" key="1">
    <source>
        <dbReference type="EMBL" id="KAK9835791.1"/>
    </source>
</evidence>
<organism evidence="1 2">
    <name type="scientific">Apatococcus lobatus</name>
    <dbReference type="NCBI Taxonomy" id="904363"/>
    <lineage>
        <taxon>Eukaryota</taxon>
        <taxon>Viridiplantae</taxon>
        <taxon>Chlorophyta</taxon>
        <taxon>core chlorophytes</taxon>
        <taxon>Trebouxiophyceae</taxon>
        <taxon>Chlorellales</taxon>
        <taxon>Chlorellaceae</taxon>
        <taxon>Apatococcus</taxon>
    </lineage>
</organism>
<evidence type="ECO:0000313" key="2">
    <source>
        <dbReference type="Proteomes" id="UP001438707"/>
    </source>
</evidence>